<dbReference type="STRING" id="1562698.DESAMIL20_1745"/>
<dbReference type="InterPro" id="IPR024370">
    <property type="entry name" value="PBP_domain"/>
</dbReference>
<evidence type="ECO:0000259" key="7">
    <source>
        <dbReference type="Pfam" id="PF12849"/>
    </source>
</evidence>
<accession>A0A1X4XXC3</accession>
<dbReference type="AlphaFoldDB" id="A0A1X4XXC3"/>
<dbReference type="GO" id="GO:0042301">
    <property type="term" value="F:phosphate ion binding"/>
    <property type="evidence" value="ECO:0007669"/>
    <property type="project" value="InterPro"/>
</dbReference>
<dbReference type="EMBL" id="MDSU01000018">
    <property type="protein sequence ID" value="OSS42192.1"/>
    <property type="molecule type" value="Genomic_DNA"/>
</dbReference>
<comment type="similarity">
    <text evidence="2 6">Belongs to the PstS family.</text>
</comment>
<organism evidence="8 9">
    <name type="scientific">Desulfurella amilsii</name>
    <dbReference type="NCBI Taxonomy" id="1562698"/>
    <lineage>
        <taxon>Bacteria</taxon>
        <taxon>Pseudomonadati</taxon>
        <taxon>Campylobacterota</taxon>
        <taxon>Desulfurellia</taxon>
        <taxon>Desulfurellales</taxon>
        <taxon>Desulfurellaceae</taxon>
        <taxon>Desulfurella</taxon>
    </lineage>
</organism>
<dbReference type="GO" id="GO:0035435">
    <property type="term" value="P:phosphate ion transmembrane transport"/>
    <property type="evidence" value="ECO:0007669"/>
    <property type="project" value="InterPro"/>
</dbReference>
<evidence type="ECO:0000256" key="4">
    <source>
        <dbReference type="ARBA" id="ARBA00022448"/>
    </source>
</evidence>
<dbReference type="PANTHER" id="PTHR42996:SF1">
    <property type="entry name" value="PHOSPHATE-BINDING PROTEIN PSTS"/>
    <property type="match status" value="1"/>
</dbReference>
<dbReference type="Gene3D" id="3.40.190.10">
    <property type="entry name" value="Periplasmic binding protein-like II"/>
    <property type="match status" value="2"/>
</dbReference>
<dbReference type="RefSeq" id="WP_086034456.1">
    <property type="nucleotide sequence ID" value="NZ_MDSU01000018.1"/>
</dbReference>
<comment type="subunit">
    <text evidence="3">The complex is composed of two ATP-binding proteins (PstB), two transmembrane proteins (PstC and PstA) and a solute-binding protein (PstS).</text>
</comment>
<keyword evidence="4 6" id="KW-0813">Transport</keyword>
<evidence type="ECO:0000256" key="1">
    <source>
        <dbReference type="ARBA" id="ARBA00002841"/>
    </source>
</evidence>
<dbReference type="InterPro" id="IPR050962">
    <property type="entry name" value="Phosphate-bind_PstS"/>
</dbReference>
<dbReference type="PIRSF" id="PIRSF002756">
    <property type="entry name" value="PstS"/>
    <property type="match status" value="1"/>
</dbReference>
<dbReference type="InterPro" id="IPR005673">
    <property type="entry name" value="ABC_phos-bd_PstS"/>
</dbReference>
<dbReference type="GO" id="GO:0043190">
    <property type="term" value="C:ATP-binding cassette (ABC) transporter complex"/>
    <property type="evidence" value="ECO:0007669"/>
    <property type="project" value="InterPro"/>
</dbReference>
<reference evidence="8 9" key="1">
    <citation type="journal article" date="2017" name="Front. Microbiol.">
        <title>Genome Sequence of Desulfurella amilsii Strain TR1 and Comparative Genomics of Desulfurellaceae Family.</title>
        <authorList>
            <person name="Florentino A.P."/>
            <person name="Stams A.J."/>
            <person name="Sanchez-Andrea I."/>
        </authorList>
    </citation>
    <scope>NUCLEOTIDE SEQUENCE [LARGE SCALE GENOMIC DNA]</scope>
    <source>
        <strain evidence="8 9">TR1</strain>
    </source>
</reference>
<evidence type="ECO:0000256" key="3">
    <source>
        <dbReference type="ARBA" id="ARBA00011529"/>
    </source>
</evidence>
<proteinExistence type="inferred from homology"/>
<evidence type="ECO:0000256" key="6">
    <source>
        <dbReference type="PIRNR" id="PIRNR002756"/>
    </source>
</evidence>
<protein>
    <recommendedName>
        <fullName evidence="6">Phosphate-binding protein</fullName>
    </recommendedName>
</protein>
<gene>
    <name evidence="8" type="ORF">DESAMIL20_1745</name>
</gene>
<name>A0A1X4XXC3_9BACT</name>
<feature type="domain" description="PBP" evidence="7">
    <location>
        <begin position="28"/>
        <end position="311"/>
    </location>
</feature>
<keyword evidence="9" id="KW-1185">Reference proteome</keyword>
<dbReference type="PANTHER" id="PTHR42996">
    <property type="entry name" value="PHOSPHATE-BINDING PROTEIN PSTS"/>
    <property type="match status" value="1"/>
</dbReference>
<sequence>MLKSQKWLKLFVIAVFLVGSVVFNAKLSQADGSINGAGSTFAYPVYTKWAFEYEKVTGAEVNYQGVGSGAGIQQVSQGIVAFGGSDMCLSKKELDKKNLLQFPSLVGGIVLVVNIPGIKDNQLKLSDAVIPKIFMGQIKYWDDPQIRKDNPGLRLPHIPITIVHRADGSGTNWNVTYWLSQINKEWDEKIHYGLSVNWPTGVGGKGNMGVSNYVKQIKGSIGYVEYAFWLQSHLTSVVLQNKEGKWVVPTVAAFKEAAAKANWQASNGFCEALVNQSGPKTWPIVSGTFVLIPKQSNPQHKQAVKFFKWAFEHGNKAAESLGYIPLPQSTKGLIFKYLNENGF</sequence>
<evidence type="ECO:0000256" key="2">
    <source>
        <dbReference type="ARBA" id="ARBA00008725"/>
    </source>
</evidence>
<comment type="function">
    <text evidence="1">Part of the ABC transporter complex PstSACB involved in phosphate import.</text>
</comment>
<comment type="caution">
    <text evidence="8">The sequence shown here is derived from an EMBL/GenBank/DDBJ whole genome shotgun (WGS) entry which is preliminary data.</text>
</comment>
<dbReference type="SUPFAM" id="SSF53850">
    <property type="entry name" value="Periplasmic binding protein-like II"/>
    <property type="match status" value="1"/>
</dbReference>
<evidence type="ECO:0000313" key="8">
    <source>
        <dbReference type="EMBL" id="OSS42192.1"/>
    </source>
</evidence>
<evidence type="ECO:0000256" key="5">
    <source>
        <dbReference type="ARBA" id="ARBA00022592"/>
    </source>
</evidence>
<dbReference type="NCBIfam" id="TIGR00975">
    <property type="entry name" value="3a0107s03"/>
    <property type="match status" value="1"/>
</dbReference>
<dbReference type="OrthoDB" id="9801510at2"/>
<dbReference type="CDD" id="cd13565">
    <property type="entry name" value="PBP2_PstS"/>
    <property type="match status" value="1"/>
</dbReference>
<dbReference type="Pfam" id="PF12849">
    <property type="entry name" value="PBP_like_2"/>
    <property type="match status" value="1"/>
</dbReference>
<keyword evidence="5 6" id="KW-0592">Phosphate transport</keyword>
<evidence type="ECO:0000313" key="9">
    <source>
        <dbReference type="Proteomes" id="UP000194141"/>
    </source>
</evidence>
<dbReference type="Proteomes" id="UP000194141">
    <property type="component" value="Unassembled WGS sequence"/>
</dbReference>